<comment type="caution">
    <text evidence="2">The sequence shown here is derived from an EMBL/GenBank/DDBJ whole genome shotgun (WGS) entry which is preliminary data.</text>
</comment>
<reference evidence="2" key="1">
    <citation type="submission" date="2021-02" db="EMBL/GenBank/DDBJ databases">
        <authorList>
            <person name="Palmer J.M."/>
        </authorList>
    </citation>
    <scope>NUCLEOTIDE SEQUENCE</scope>
    <source>
        <strain evidence="2">SCRP734</strain>
    </source>
</reference>
<proteinExistence type="predicted"/>
<feature type="region of interest" description="Disordered" evidence="1">
    <location>
        <begin position="31"/>
        <end position="54"/>
    </location>
</feature>
<dbReference type="EMBL" id="JAGDFM010000438">
    <property type="protein sequence ID" value="KAG7378273.1"/>
    <property type="molecule type" value="Genomic_DNA"/>
</dbReference>
<gene>
    <name evidence="2" type="ORF">PHYPSEUDO_010307</name>
</gene>
<feature type="compositionally biased region" description="Basic and acidic residues" evidence="1">
    <location>
        <begin position="38"/>
        <end position="47"/>
    </location>
</feature>
<dbReference type="Proteomes" id="UP000694044">
    <property type="component" value="Unassembled WGS sequence"/>
</dbReference>
<evidence type="ECO:0000256" key="1">
    <source>
        <dbReference type="SAM" id="MobiDB-lite"/>
    </source>
</evidence>
<evidence type="ECO:0000313" key="3">
    <source>
        <dbReference type="Proteomes" id="UP000694044"/>
    </source>
</evidence>
<dbReference type="OrthoDB" id="128457at2759"/>
<keyword evidence="3" id="KW-1185">Reference proteome</keyword>
<dbReference type="AlphaFoldDB" id="A0A8T1VDE9"/>
<sequence>MPGATRAAHGSAAKIPCESCGKGISKTNFSKHKKKCKGQTERLSRSEIRKRRTARSVSELSAVSALLVNSKSCKPMLDTDTNTQFGVRVRLQKYRNYMQTAYQTSVKRWVEEDVRRQNAAPKVPVQDQINAFGEANDYKTLAELKVFT</sequence>
<organism evidence="2 3">
    <name type="scientific">Phytophthora pseudosyringae</name>
    <dbReference type="NCBI Taxonomy" id="221518"/>
    <lineage>
        <taxon>Eukaryota</taxon>
        <taxon>Sar</taxon>
        <taxon>Stramenopiles</taxon>
        <taxon>Oomycota</taxon>
        <taxon>Peronosporomycetes</taxon>
        <taxon>Peronosporales</taxon>
        <taxon>Peronosporaceae</taxon>
        <taxon>Phytophthora</taxon>
    </lineage>
</organism>
<protein>
    <submittedName>
        <fullName evidence="2">Uncharacterized protein</fullName>
    </submittedName>
</protein>
<evidence type="ECO:0000313" key="2">
    <source>
        <dbReference type="EMBL" id="KAG7378273.1"/>
    </source>
</evidence>
<accession>A0A8T1VDE9</accession>
<name>A0A8T1VDE9_9STRA</name>